<sequence length="190" mass="20262">MAEKEQDQRTGEGRKAVFKIPSTAYMAIALLTVCVTPIALGEINGLQWLYIFPIALLVFVVRTRTVATREGLAVRTVFGKRDLPWSSLKGLSITGKARVRAVLGDDTLVTLPTVRTRHLPVLALVSEGKIKDPSGVLSDDDLKPAEEKAAESTPEKVAEKAAAKPAEKAPEQATEAASAETGGSKAEPSE</sequence>
<feature type="transmembrane region" description="Helical" evidence="2">
    <location>
        <begin position="46"/>
        <end position="63"/>
    </location>
</feature>
<dbReference type="Pfam" id="PF10756">
    <property type="entry name" value="bPH_6"/>
    <property type="match status" value="1"/>
</dbReference>
<feature type="region of interest" description="Disordered" evidence="1">
    <location>
        <begin position="134"/>
        <end position="190"/>
    </location>
</feature>
<feature type="compositionally biased region" description="Basic and acidic residues" evidence="1">
    <location>
        <begin position="140"/>
        <end position="170"/>
    </location>
</feature>
<feature type="domain" description="Low molecular weight protein antigen 6 PH" evidence="3">
    <location>
        <begin position="62"/>
        <end position="131"/>
    </location>
</feature>
<reference evidence="4 5" key="1">
    <citation type="journal article" date="2015" name="Int. J. Syst. Evol. Microbiol.">
        <title>Amycolatopsis rhabdoformis sp. nov., an actinomycete isolated from a tropical forest soil.</title>
        <authorList>
            <person name="Souza W.R."/>
            <person name="Silva R.E."/>
            <person name="Goodfellow M."/>
            <person name="Busarakam K."/>
            <person name="Figueiro F.S."/>
            <person name="Ferreira D."/>
            <person name="Rodrigues-Filho E."/>
            <person name="Moraes L.A.B."/>
            <person name="Zucchi T.D."/>
        </authorList>
    </citation>
    <scope>NUCLEOTIDE SEQUENCE [LARGE SCALE GENOMIC DNA]</scope>
    <source>
        <strain evidence="4 5">NCIMB 14900</strain>
    </source>
</reference>
<gene>
    <name evidence="4" type="ORF">VSH64_46580</name>
</gene>
<keyword evidence="2" id="KW-0812">Transmembrane</keyword>
<keyword evidence="5" id="KW-1185">Reference proteome</keyword>
<organism evidence="4 5">
    <name type="scientific">Amycolatopsis rhabdoformis</name>
    <dbReference type="NCBI Taxonomy" id="1448059"/>
    <lineage>
        <taxon>Bacteria</taxon>
        <taxon>Bacillati</taxon>
        <taxon>Actinomycetota</taxon>
        <taxon>Actinomycetes</taxon>
        <taxon>Pseudonocardiales</taxon>
        <taxon>Pseudonocardiaceae</taxon>
        <taxon>Amycolatopsis</taxon>
    </lineage>
</organism>
<evidence type="ECO:0000313" key="5">
    <source>
        <dbReference type="Proteomes" id="UP001330812"/>
    </source>
</evidence>
<dbReference type="EMBL" id="CP142149">
    <property type="protein sequence ID" value="WSE30181.1"/>
    <property type="molecule type" value="Genomic_DNA"/>
</dbReference>
<evidence type="ECO:0000259" key="3">
    <source>
        <dbReference type="Pfam" id="PF10756"/>
    </source>
</evidence>
<dbReference type="InterPro" id="IPR019692">
    <property type="entry name" value="CFP-6_PH"/>
</dbReference>
<dbReference type="Proteomes" id="UP001330812">
    <property type="component" value="Chromosome"/>
</dbReference>
<dbReference type="RefSeq" id="WP_326569137.1">
    <property type="nucleotide sequence ID" value="NZ_CP142149.1"/>
</dbReference>
<protein>
    <submittedName>
        <fullName evidence="4">PH domain-containing protein</fullName>
    </submittedName>
</protein>
<feature type="transmembrane region" description="Helical" evidence="2">
    <location>
        <begin position="20"/>
        <end position="40"/>
    </location>
</feature>
<keyword evidence="2" id="KW-0472">Membrane</keyword>
<evidence type="ECO:0000256" key="2">
    <source>
        <dbReference type="SAM" id="Phobius"/>
    </source>
</evidence>
<proteinExistence type="predicted"/>
<evidence type="ECO:0000313" key="4">
    <source>
        <dbReference type="EMBL" id="WSE30181.1"/>
    </source>
</evidence>
<name>A0ABZ1I6X2_9PSEU</name>
<accession>A0ABZ1I6X2</accession>
<evidence type="ECO:0000256" key="1">
    <source>
        <dbReference type="SAM" id="MobiDB-lite"/>
    </source>
</evidence>
<keyword evidence="2" id="KW-1133">Transmembrane helix</keyword>